<name>A0A0L8KWA0_9ACTN</name>
<feature type="transmembrane region" description="Helical" evidence="2">
    <location>
        <begin position="45"/>
        <end position="63"/>
    </location>
</feature>
<evidence type="ECO:0000313" key="4">
    <source>
        <dbReference type="Proteomes" id="UP000037251"/>
    </source>
</evidence>
<evidence type="ECO:0000313" key="3">
    <source>
        <dbReference type="EMBL" id="KOG30130.1"/>
    </source>
</evidence>
<keyword evidence="4" id="KW-1185">Reference proteome</keyword>
<organism evidence="3 4">
    <name type="scientific">Streptomyces resistomycificus</name>
    <dbReference type="NCBI Taxonomy" id="67356"/>
    <lineage>
        <taxon>Bacteria</taxon>
        <taxon>Bacillati</taxon>
        <taxon>Actinomycetota</taxon>
        <taxon>Actinomycetes</taxon>
        <taxon>Kitasatosporales</taxon>
        <taxon>Streptomycetaceae</taxon>
        <taxon>Streptomyces</taxon>
        <taxon>Streptomyces aurantiacus group</taxon>
    </lineage>
</organism>
<proteinExistence type="predicted"/>
<accession>A0A0L8KWA0</accession>
<gene>
    <name evidence="3" type="ORF">ADK37_35375</name>
</gene>
<protein>
    <submittedName>
        <fullName evidence="3">Uncharacterized protein</fullName>
    </submittedName>
</protein>
<feature type="compositionally biased region" description="Polar residues" evidence="1">
    <location>
        <begin position="1"/>
        <end position="18"/>
    </location>
</feature>
<dbReference type="PATRIC" id="fig|67356.5.peg.7555"/>
<evidence type="ECO:0000256" key="2">
    <source>
        <dbReference type="SAM" id="Phobius"/>
    </source>
</evidence>
<feature type="region of interest" description="Disordered" evidence="1">
    <location>
        <begin position="1"/>
        <end position="24"/>
    </location>
</feature>
<keyword evidence="2" id="KW-0472">Membrane</keyword>
<keyword evidence="2" id="KW-0812">Transmembrane</keyword>
<reference evidence="4" key="1">
    <citation type="submission" date="2015-07" db="EMBL/GenBank/DDBJ databases">
        <authorList>
            <person name="Ju K.-S."/>
            <person name="Doroghazi J.R."/>
            <person name="Metcalf W.W."/>
        </authorList>
    </citation>
    <scope>NUCLEOTIDE SEQUENCE [LARGE SCALE GENOMIC DNA]</scope>
    <source>
        <strain evidence="4">NRRL 2290</strain>
    </source>
</reference>
<dbReference type="Proteomes" id="UP000037251">
    <property type="component" value="Unassembled WGS sequence"/>
</dbReference>
<keyword evidence="2" id="KW-1133">Transmembrane helix</keyword>
<sequence length="65" mass="7012">MAKNPTLETKTSPESGHTPTRDPEPYFVLKIGGFSMTAKQLPARLLAMIAGVAVTAISTTPIWNR</sequence>
<evidence type="ECO:0000256" key="1">
    <source>
        <dbReference type="SAM" id="MobiDB-lite"/>
    </source>
</evidence>
<dbReference type="EMBL" id="LGUS01000216">
    <property type="protein sequence ID" value="KOG30130.1"/>
    <property type="molecule type" value="Genomic_DNA"/>
</dbReference>
<dbReference type="AlphaFoldDB" id="A0A0L8KWA0"/>
<comment type="caution">
    <text evidence="3">The sequence shown here is derived from an EMBL/GenBank/DDBJ whole genome shotgun (WGS) entry which is preliminary data.</text>
</comment>